<evidence type="ECO:0000313" key="3">
    <source>
        <dbReference type="Proteomes" id="UP001202244"/>
    </source>
</evidence>
<dbReference type="RefSeq" id="WP_242753724.1">
    <property type="nucleotide sequence ID" value="NZ_CP093846.1"/>
</dbReference>
<feature type="region of interest" description="Disordered" evidence="1">
    <location>
        <begin position="1"/>
        <end position="23"/>
    </location>
</feature>
<feature type="region of interest" description="Disordered" evidence="1">
    <location>
        <begin position="124"/>
        <end position="161"/>
    </location>
</feature>
<accession>A0ABY3XVV3</accession>
<gene>
    <name evidence="2" type="ORF">MMF93_20805</name>
</gene>
<proteinExistence type="predicted"/>
<sequence>MSRSARRRQSPPGPLTRKRAGARRGRPAPLILLCVLAAVATGCGIRATSVPVDAGAAPSRVGCVLPDGHESPQADGARSLVRVYLVCGSRVSPVEREVRMPQGRSSAQRLPVARKLLEELKRQPRTTEGAAGFTTAVPDDLTVEPGADGDPDEALRLNRPPDELPSFALAQLVCTYADTAAADADDGVVLGGPAGSPSDGGDGGEEEAAGETKAPLKRYECGAGLRTRPEAAETAGTEV</sequence>
<dbReference type="EMBL" id="CP093846">
    <property type="protein sequence ID" value="UNS98626.1"/>
    <property type="molecule type" value="Genomic_DNA"/>
</dbReference>
<organism evidence="2 3">
    <name type="scientific">Streptomyces tubbatahanensis</name>
    <dbReference type="NCBI Taxonomy" id="2923272"/>
    <lineage>
        <taxon>Bacteria</taxon>
        <taxon>Bacillati</taxon>
        <taxon>Actinomycetota</taxon>
        <taxon>Actinomycetes</taxon>
        <taxon>Kitasatosporales</taxon>
        <taxon>Streptomycetaceae</taxon>
        <taxon>Streptomyces</taxon>
    </lineage>
</organism>
<feature type="region of interest" description="Disordered" evidence="1">
    <location>
        <begin position="187"/>
        <end position="239"/>
    </location>
</feature>
<reference evidence="2 3" key="1">
    <citation type="journal article" date="2023" name="Microbiol. Spectr.">
        <title>Synergy between Genome Mining, Metabolomics, and Bioinformatics Uncovers Antibacterial Chlorinated Carbazole Alkaloids and Their Biosynthetic Gene Cluster from Streptomyces tubbatahanensis sp. nov., a Novel Actinomycete Isolated from Sulu Sea, Philippines.</title>
        <authorList>
            <person name="Tenebro C.P."/>
            <person name="Trono D.J.V.L."/>
            <person name="Balida L.A.P."/>
            <person name="Bayog L.K.A."/>
            <person name="Bruna J.R."/>
            <person name="Sabido E.M."/>
            <person name="Caspe D.P.C."/>
            <person name="de Los Santos E.L.C."/>
            <person name="Saludes J.P."/>
            <person name="Dalisay D.S."/>
        </authorList>
    </citation>
    <scope>NUCLEOTIDE SEQUENCE [LARGE SCALE GENOMIC DNA]</scope>
    <source>
        <strain evidence="2 3">DSD3025</strain>
    </source>
</reference>
<protein>
    <recommendedName>
        <fullName evidence="4">Lipoprotein</fullName>
    </recommendedName>
</protein>
<name>A0ABY3XVV3_9ACTN</name>
<feature type="compositionally biased region" description="Gly residues" evidence="1">
    <location>
        <begin position="189"/>
        <end position="201"/>
    </location>
</feature>
<evidence type="ECO:0008006" key="4">
    <source>
        <dbReference type="Google" id="ProtNLM"/>
    </source>
</evidence>
<evidence type="ECO:0000313" key="2">
    <source>
        <dbReference type="EMBL" id="UNS98626.1"/>
    </source>
</evidence>
<evidence type="ECO:0000256" key="1">
    <source>
        <dbReference type="SAM" id="MobiDB-lite"/>
    </source>
</evidence>
<dbReference type="Proteomes" id="UP001202244">
    <property type="component" value="Chromosome"/>
</dbReference>
<keyword evidence="3" id="KW-1185">Reference proteome</keyword>